<comment type="caution">
    <text evidence="2">The sequence shown here is derived from an EMBL/GenBank/DDBJ whole genome shotgun (WGS) entry which is preliminary data.</text>
</comment>
<dbReference type="EMBL" id="LQRA01000052">
    <property type="protein sequence ID" value="KZE78944.1"/>
    <property type="molecule type" value="Genomic_DNA"/>
</dbReference>
<dbReference type="SUPFAM" id="SSF51445">
    <property type="entry name" value="(Trans)glycosidases"/>
    <property type="match status" value="1"/>
</dbReference>
<evidence type="ECO:0000259" key="1">
    <source>
        <dbReference type="Pfam" id="PF14683"/>
    </source>
</evidence>
<evidence type="ECO:0000313" key="2">
    <source>
        <dbReference type="EMBL" id="KZE78944.1"/>
    </source>
</evidence>
<dbReference type="AlphaFoldDB" id="A0A161S3B8"/>
<dbReference type="InterPro" id="IPR008979">
    <property type="entry name" value="Galactose-bd-like_sf"/>
</dbReference>
<dbReference type="SUPFAM" id="SSF49785">
    <property type="entry name" value="Galactose-binding domain-like"/>
    <property type="match status" value="1"/>
</dbReference>
<dbReference type="Pfam" id="PF14683">
    <property type="entry name" value="CBM-like"/>
    <property type="match status" value="1"/>
</dbReference>
<accession>A0A161S3B8</accession>
<organism evidence="2 3">
    <name type="scientific">Paenibacillus elgii</name>
    <dbReference type="NCBI Taxonomy" id="189691"/>
    <lineage>
        <taxon>Bacteria</taxon>
        <taxon>Bacillati</taxon>
        <taxon>Bacillota</taxon>
        <taxon>Bacilli</taxon>
        <taxon>Bacillales</taxon>
        <taxon>Paenibacillaceae</taxon>
        <taxon>Paenibacillus</taxon>
    </lineage>
</organism>
<reference evidence="3" key="1">
    <citation type="submission" date="2016-01" db="EMBL/GenBank/DDBJ databases">
        <title>Draft genome of Chromobacterium sp. F49.</title>
        <authorList>
            <person name="Hong K.W."/>
        </authorList>
    </citation>
    <scope>NUCLEOTIDE SEQUENCE [LARGE SCALE GENOMIC DNA]</scope>
    <source>
        <strain evidence="3">M63</strain>
    </source>
</reference>
<sequence>MLKKAGIMLILAGLLLLSGFTLQWPEQDPRIWRIGVEDDSKQEFAANLTVDKLQYQVNQGSSQAVWSDFPAGLDASITRNLSIRYTLNKIPEHGVNFKFRVLSASKAVPQMSVFSNGTLSGMIQIAGIGEKSPYKYKKLYELYIPKEQLKQGQNELRLGAERCLYCSNKEDPHLYWSWDYLELESLTEPANEPVHGRYIQMGTGVASNDYYFDTGATRHLPYVLKWLGIAYSGNIVRAGCFSNVGNSCSDMKNYYATLKEYNTGAVALYLYTKNITLDPDGGLPADAGAKLMDFLKQYGRYIQYYEVDNEPGLFERSKAVNVAVAQWLSEHRSIYSPHLQIVSPGWSYKSTGGEPYGWERDSLQRKELEDLTDLTNGHAYGTSYADNEGGSFVENLRTLGSDEDGLPKKMLNTEVGTTNTHLDPPAYGASQKQAAVFDRILRAHIGFSDIFIQHAAFYKNYELFRHDFDFKSHDPVAMSSYSFPGNQDSRVKIFRRLALAYATHGKPLSFEIMNHSEVKDKKVYVRAVDTNYLAPLPGSGATSDKLLVNFVNFEDSPQSVRIRVKMPSKGDYHGERIGPGETYRDAVQQVNVKASPWAEFQVNLPAGDSVQTILNRKPGD</sequence>
<name>A0A161S3B8_9BACL</name>
<dbReference type="InterPro" id="IPR029411">
    <property type="entry name" value="RG-lyase_III"/>
</dbReference>
<dbReference type="InterPro" id="IPR017853">
    <property type="entry name" value="GH"/>
</dbReference>
<gene>
    <name evidence="2" type="ORF">AV654_15765</name>
</gene>
<evidence type="ECO:0000313" key="3">
    <source>
        <dbReference type="Proteomes" id="UP000076563"/>
    </source>
</evidence>
<proteinExistence type="predicted"/>
<dbReference type="RefSeq" id="WP_063181300.1">
    <property type="nucleotide sequence ID" value="NZ_LQRA01000052.1"/>
</dbReference>
<feature type="domain" description="Rhamnogalacturonan lyase" evidence="1">
    <location>
        <begin position="30"/>
        <end position="183"/>
    </location>
</feature>
<dbReference type="eggNOG" id="COG5498">
    <property type="taxonomic scope" value="Bacteria"/>
</dbReference>
<dbReference type="OrthoDB" id="52286at2"/>
<protein>
    <recommendedName>
        <fullName evidence="1">Rhamnogalacturonan lyase domain-containing protein</fullName>
    </recommendedName>
</protein>
<dbReference type="STRING" id="1007103.GCA_000213315_04313"/>
<keyword evidence="3" id="KW-1185">Reference proteome</keyword>
<dbReference type="Proteomes" id="UP000076563">
    <property type="component" value="Unassembled WGS sequence"/>
</dbReference>